<gene>
    <name evidence="1" type="ORF">P154DRAFT_536301</name>
</gene>
<accession>A0A6A5WCK9</accession>
<dbReference type="AlphaFoldDB" id="A0A6A5WCK9"/>
<reference evidence="1" key="1">
    <citation type="journal article" date="2020" name="Stud. Mycol.">
        <title>101 Dothideomycetes genomes: a test case for predicting lifestyles and emergence of pathogens.</title>
        <authorList>
            <person name="Haridas S."/>
            <person name="Albert R."/>
            <person name="Binder M."/>
            <person name="Bloem J."/>
            <person name="Labutti K."/>
            <person name="Salamov A."/>
            <person name="Andreopoulos B."/>
            <person name="Baker S."/>
            <person name="Barry K."/>
            <person name="Bills G."/>
            <person name="Bluhm B."/>
            <person name="Cannon C."/>
            <person name="Castanera R."/>
            <person name="Culley D."/>
            <person name="Daum C."/>
            <person name="Ezra D."/>
            <person name="Gonzalez J."/>
            <person name="Henrissat B."/>
            <person name="Kuo A."/>
            <person name="Liang C."/>
            <person name="Lipzen A."/>
            <person name="Lutzoni F."/>
            <person name="Magnuson J."/>
            <person name="Mondo S."/>
            <person name="Nolan M."/>
            <person name="Ohm R."/>
            <person name="Pangilinan J."/>
            <person name="Park H.-J."/>
            <person name="Ramirez L."/>
            <person name="Alfaro M."/>
            <person name="Sun H."/>
            <person name="Tritt A."/>
            <person name="Yoshinaga Y."/>
            <person name="Zwiers L.-H."/>
            <person name="Turgeon B."/>
            <person name="Goodwin S."/>
            <person name="Spatafora J."/>
            <person name="Crous P."/>
            <person name="Grigoriev I."/>
        </authorList>
    </citation>
    <scope>NUCLEOTIDE SEQUENCE</scope>
    <source>
        <strain evidence="1">CBS 123094</strain>
    </source>
</reference>
<dbReference type="EMBL" id="ML977603">
    <property type="protein sequence ID" value="KAF1998539.1"/>
    <property type="molecule type" value="Genomic_DNA"/>
</dbReference>
<organism evidence="1 2">
    <name type="scientific">Amniculicola lignicola CBS 123094</name>
    <dbReference type="NCBI Taxonomy" id="1392246"/>
    <lineage>
        <taxon>Eukaryota</taxon>
        <taxon>Fungi</taxon>
        <taxon>Dikarya</taxon>
        <taxon>Ascomycota</taxon>
        <taxon>Pezizomycotina</taxon>
        <taxon>Dothideomycetes</taxon>
        <taxon>Pleosporomycetidae</taxon>
        <taxon>Pleosporales</taxon>
        <taxon>Amniculicolaceae</taxon>
        <taxon>Amniculicola</taxon>
    </lineage>
</organism>
<sequence length="178" mass="19285">MTVPIMCNTSFMAPHSRECLPLNGTFALGDYAASIEGNPITKGFFSLKAPETGPTLLGHVTGTTDSVLASRTLSLRAIQAAAEELRGHADIVRLILTGQTRLITAACRAASTWKQYLSSKLMPGSLVIAKGGSMIALCRVTHIESKTHASSHSGLIWRWVWWDRVGVFMEPYVKGNVE</sequence>
<protein>
    <submittedName>
        <fullName evidence="1">Uncharacterized protein</fullName>
    </submittedName>
</protein>
<dbReference type="OrthoDB" id="5015216at2759"/>
<dbReference type="Proteomes" id="UP000799779">
    <property type="component" value="Unassembled WGS sequence"/>
</dbReference>
<name>A0A6A5WCK9_9PLEO</name>
<keyword evidence="2" id="KW-1185">Reference proteome</keyword>
<evidence type="ECO:0000313" key="2">
    <source>
        <dbReference type="Proteomes" id="UP000799779"/>
    </source>
</evidence>
<evidence type="ECO:0000313" key="1">
    <source>
        <dbReference type="EMBL" id="KAF1998539.1"/>
    </source>
</evidence>
<proteinExistence type="predicted"/>